<dbReference type="Proteomes" id="UP000826656">
    <property type="component" value="Unassembled WGS sequence"/>
</dbReference>
<keyword evidence="4" id="KW-1185">Reference proteome</keyword>
<feature type="region of interest" description="Disordered" evidence="1">
    <location>
        <begin position="106"/>
        <end position="215"/>
    </location>
</feature>
<evidence type="ECO:0000313" key="3">
    <source>
        <dbReference type="EMBL" id="KAH0750033.1"/>
    </source>
</evidence>
<dbReference type="InterPro" id="IPR034751">
    <property type="entry name" value="Yippee"/>
</dbReference>
<dbReference type="EMBL" id="JAIVGD010000019">
    <property type="protein sequence ID" value="KAH0750033.1"/>
    <property type="molecule type" value="Genomic_DNA"/>
</dbReference>
<evidence type="ECO:0000313" key="4">
    <source>
        <dbReference type="Proteomes" id="UP000826656"/>
    </source>
</evidence>
<dbReference type="PANTHER" id="PTHR47883:SF12">
    <property type="entry name" value="SEA DOMAIN-CONTAINING PROTEIN"/>
    <property type="match status" value="1"/>
</dbReference>
<gene>
    <name evidence="3" type="ORF">KY290_029265</name>
</gene>
<dbReference type="PROSITE" id="PS51792">
    <property type="entry name" value="YIPPEE"/>
    <property type="match status" value="1"/>
</dbReference>
<evidence type="ECO:0000259" key="2">
    <source>
        <dbReference type="PROSITE" id="PS51792"/>
    </source>
</evidence>
<sequence>MSSDYFHCRSCGTRVALVMDYDHTVDDLVNAGFFTEVFNVEEAQNEQYILVDGMTLAKTYCVKCSIPLGWKLIAASQPSRSHRAGGFYMRLKAVSFWNDVTLHDQNGGANEQNVDQGGGANEQNVDQGGGANAQNVDQGEGANEQNVDQGGGANEQNADQDGGANEQNADQDGGANEQNADQDGGANEQNVDQHGGANGQNHDQDGGRPMKRPKI</sequence>
<dbReference type="PANTHER" id="PTHR47883">
    <property type="entry name" value="YIPPEE DOMAIN-CONTAINING PROTEIN"/>
    <property type="match status" value="1"/>
</dbReference>
<protein>
    <recommendedName>
        <fullName evidence="2">Yippee domain-containing protein</fullName>
    </recommendedName>
</protein>
<name>A0ABQ7UK93_SOLTU</name>
<reference evidence="3 4" key="1">
    <citation type="journal article" date="2021" name="bioRxiv">
        <title>Chromosome-scale and haplotype-resolved genome assembly of a tetraploid potato cultivar.</title>
        <authorList>
            <person name="Sun H."/>
            <person name="Jiao W.-B."/>
            <person name="Krause K."/>
            <person name="Campoy J.A."/>
            <person name="Goel M."/>
            <person name="Folz-Donahue K."/>
            <person name="Kukat C."/>
            <person name="Huettel B."/>
            <person name="Schneeberger K."/>
        </authorList>
    </citation>
    <scope>NUCLEOTIDE SEQUENCE [LARGE SCALE GENOMIC DNA]</scope>
    <source>
        <strain evidence="3">SolTubOtavaFocal</strain>
        <tissue evidence="3">Leaves</tissue>
    </source>
</reference>
<accession>A0ABQ7UK93</accession>
<proteinExistence type="predicted"/>
<feature type="domain" description="Yippee" evidence="2">
    <location>
        <begin position="4"/>
        <end position="98"/>
    </location>
</feature>
<comment type="caution">
    <text evidence="3">The sequence shown here is derived from an EMBL/GenBank/DDBJ whole genome shotgun (WGS) entry which is preliminary data.</text>
</comment>
<evidence type="ECO:0000256" key="1">
    <source>
        <dbReference type="SAM" id="MobiDB-lite"/>
    </source>
</evidence>
<feature type="compositionally biased region" description="Polar residues" evidence="1">
    <location>
        <begin position="106"/>
        <end position="192"/>
    </location>
</feature>
<organism evidence="3 4">
    <name type="scientific">Solanum tuberosum</name>
    <name type="common">Potato</name>
    <dbReference type="NCBI Taxonomy" id="4113"/>
    <lineage>
        <taxon>Eukaryota</taxon>
        <taxon>Viridiplantae</taxon>
        <taxon>Streptophyta</taxon>
        <taxon>Embryophyta</taxon>
        <taxon>Tracheophyta</taxon>
        <taxon>Spermatophyta</taxon>
        <taxon>Magnoliopsida</taxon>
        <taxon>eudicotyledons</taxon>
        <taxon>Gunneridae</taxon>
        <taxon>Pentapetalae</taxon>
        <taxon>asterids</taxon>
        <taxon>lamiids</taxon>
        <taxon>Solanales</taxon>
        <taxon>Solanaceae</taxon>
        <taxon>Solanoideae</taxon>
        <taxon>Solaneae</taxon>
        <taxon>Solanum</taxon>
    </lineage>
</organism>